<keyword evidence="1" id="KW-1133">Transmembrane helix</keyword>
<dbReference type="AlphaFoldDB" id="A0A1I2NL64"/>
<dbReference type="RefSeq" id="WP_089752240.1">
    <property type="nucleotide sequence ID" value="NZ_FOOG01000020.1"/>
</dbReference>
<keyword evidence="1" id="KW-0472">Membrane</keyword>
<name>A0A1I2NL64_9BACI</name>
<proteinExistence type="predicted"/>
<evidence type="ECO:0000313" key="4">
    <source>
        <dbReference type="Proteomes" id="UP000198897"/>
    </source>
</evidence>
<evidence type="ECO:0000259" key="2">
    <source>
        <dbReference type="Pfam" id="PF13937"/>
    </source>
</evidence>
<dbReference type="OrthoDB" id="9797746at2"/>
<evidence type="ECO:0000256" key="1">
    <source>
        <dbReference type="SAM" id="Phobius"/>
    </source>
</evidence>
<evidence type="ECO:0000313" key="3">
    <source>
        <dbReference type="EMBL" id="SFG04735.1"/>
    </source>
</evidence>
<sequence length="100" mass="11068">MRKMDPAKAKSYVRLRTILVIIYLLIGVSVSYGVVLFTQQLSSFNVMGIPLPYYMGAQGAVVTFIALLFVNAIISDVVDRKYGINPKHVSSQDEDQAANQ</sequence>
<keyword evidence="1" id="KW-0812">Transmembrane</keyword>
<organism evidence="3 4">
    <name type="scientific">Halobacillus alkaliphilus</name>
    <dbReference type="NCBI Taxonomy" id="396056"/>
    <lineage>
        <taxon>Bacteria</taxon>
        <taxon>Bacillati</taxon>
        <taxon>Bacillota</taxon>
        <taxon>Bacilli</taxon>
        <taxon>Bacillales</taxon>
        <taxon>Bacillaceae</taxon>
        <taxon>Halobacillus</taxon>
    </lineage>
</organism>
<accession>A0A1I2NL64</accession>
<dbReference type="EMBL" id="FOOG01000020">
    <property type="protein sequence ID" value="SFG04735.1"/>
    <property type="molecule type" value="Genomic_DNA"/>
</dbReference>
<dbReference type="InterPro" id="IPR019886">
    <property type="entry name" value="Na_symporter_ssu"/>
</dbReference>
<feature type="transmembrane region" description="Helical" evidence="1">
    <location>
        <begin position="53"/>
        <end position="74"/>
    </location>
</feature>
<protein>
    <submittedName>
        <fullName evidence="3">Putative solute:sodium symporter small subunit</fullName>
    </submittedName>
</protein>
<gene>
    <name evidence="3" type="ORF">SAMN05216353_12050</name>
</gene>
<dbReference type="NCBIfam" id="TIGR03647">
    <property type="entry name" value="Na_symport_sm"/>
    <property type="match status" value="1"/>
</dbReference>
<reference evidence="4" key="1">
    <citation type="submission" date="2016-10" db="EMBL/GenBank/DDBJ databases">
        <authorList>
            <person name="Varghese N."/>
            <person name="Submissions S."/>
        </authorList>
    </citation>
    <scope>NUCLEOTIDE SEQUENCE [LARGE SCALE GENOMIC DNA]</scope>
    <source>
        <strain evidence="4">FP5</strain>
    </source>
</reference>
<feature type="domain" description="Sodium symporter small subunit" evidence="2">
    <location>
        <begin position="10"/>
        <end position="84"/>
    </location>
</feature>
<dbReference type="Pfam" id="PF13937">
    <property type="entry name" value="DUF4212"/>
    <property type="match status" value="1"/>
</dbReference>
<feature type="transmembrane region" description="Helical" evidence="1">
    <location>
        <begin position="20"/>
        <end position="41"/>
    </location>
</feature>
<keyword evidence="4" id="KW-1185">Reference proteome</keyword>
<dbReference type="Proteomes" id="UP000198897">
    <property type="component" value="Unassembled WGS sequence"/>
</dbReference>